<feature type="transmembrane region" description="Helical" evidence="1">
    <location>
        <begin position="202"/>
        <end position="220"/>
    </location>
</feature>
<feature type="transmembrane region" description="Helical" evidence="1">
    <location>
        <begin position="172"/>
        <end position="195"/>
    </location>
</feature>
<name>A0ABX5SH95_9BURK</name>
<protein>
    <submittedName>
        <fullName evidence="3">Acyltransferase</fullName>
    </submittedName>
</protein>
<dbReference type="PANTHER" id="PTHR23028:SF131">
    <property type="entry name" value="BLR2367 PROTEIN"/>
    <property type="match status" value="1"/>
</dbReference>
<dbReference type="InterPro" id="IPR050879">
    <property type="entry name" value="Acyltransferase_3"/>
</dbReference>
<evidence type="ECO:0000313" key="4">
    <source>
        <dbReference type="Proteomes" id="UP000294359"/>
    </source>
</evidence>
<keyword evidence="1" id="KW-1133">Transmembrane helix</keyword>
<keyword evidence="3" id="KW-0012">Acyltransferase</keyword>
<gene>
    <name evidence="3" type="ORF">E1742_22235</name>
</gene>
<keyword evidence="4" id="KW-1185">Reference proteome</keyword>
<feature type="transmembrane region" description="Helical" evidence="1">
    <location>
        <begin position="302"/>
        <end position="321"/>
    </location>
</feature>
<evidence type="ECO:0000313" key="3">
    <source>
        <dbReference type="EMBL" id="QBQ38589.1"/>
    </source>
</evidence>
<dbReference type="PANTHER" id="PTHR23028">
    <property type="entry name" value="ACETYLTRANSFERASE"/>
    <property type="match status" value="1"/>
</dbReference>
<feature type="domain" description="Acyltransferase 3" evidence="2">
    <location>
        <begin position="48"/>
        <end position="381"/>
    </location>
</feature>
<evidence type="ECO:0000256" key="1">
    <source>
        <dbReference type="SAM" id="Phobius"/>
    </source>
</evidence>
<organism evidence="3 4">
    <name type="scientific">Pseudoduganella plicata</name>
    <dbReference type="NCBI Taxonomy" id="321984"/>
    <lineage>
        <taxon>Bacteria</taxon>
        <taxon>Pseudomonadati</taxon>
        <taxon>Pseudomonadota</taxon>
        <taxon>Betaproteobacteria</taxon>
        <taxon>Burkholderiales</taxon>
        <taxon>Oxalobacteraceae</taxon>
        <taxon>Telluria group</taxon>
        <taxon>Pseudoduganella</taxon>
    </lineage>
</organism>
<dbReference type="Proteomes" id="UP000294359">
    <property type="component" value="Chromosome"/>
</dbReference>
<reference evidence="3 4" key="1">
    <citation type="submission" date="2019-03" db="EMBL/GenBank/DDBJ databases">
        <title>Draft Genome Sequences of Six Type Strains of the Genus Massilia.</title>
        <authorList>
            <person name="Miess H."/>
            <person name="Frediansyhah A."/>
            <person name="Gross H."/>
        </authorList>
    </citation>
    <scope>NUCLEOTIDE SEQUENCE [LARGE SCALE GENOMIC DNA]</scope>
    <source>
        <strain evidence="3 4">DSM 17505</strain>
    </source>
</reference>
<dbReference type="Pfam" id="PF01757">
    <property type="entry name" value="Acyl_transf_3"/>
    <property type="match status" value="1"/>
</dbReference>
<keyword evidence="1" id="KW-0812">Transmembrane</keyword>
<feature type="transmembrane region" description="Helical" evidence="1">
    <location>
        <begin position="122"/>
        <end position="139"/>
    </location>
</feature>
<dbReference type="GO" id="GO:0016746">
    <property type="term" value="F:acyltransferase activity"/>
    <property type="evidence" value="ECO:0007669"/>
    <property type="project" value="UniProtKB-KW"/>
</dbReference>
<feature type="transmembrane region" description="Helical" evidence="1">
    <location>
        <begin position="328"/>
        <end position="350"/>
    </location>
</feature>
<proteinExistence type="predicted"/>
<feature type="transmembrane region" description="Helical" evidence="1">
    <location>
        <begin position="240"/>
        <end position="261"/>
    </location>
</feature>
<evidence type="ECO:0000259" key="2">
    <source>
        <dbReference type="Pfam" id="PF01757"/>
    </source>
</evidence>
<accession>A0ABX5SH95</accession>
<feature type="transmembrane region" description="Helical" evidence="1">
    <location>
        <begin position="47"/>
        <end position="70"/>
    </location>
</feature>
<feature type="transmembrane region" description="Helical" evidence="1">
    <location>
        <begin position="273"/>
        <end position="290"/>
    </location>
</feature>
<feature type="transmembrane region" description="Helical" evidence="1">
    <location>
        <begin position="362"/>
        <end position="384"/>
    </location>
</feature>
<sequence length="413" mass="46547">MFSLHGQRRTPALALADPTPDTLWPFWQPPRQRGGRKRRMKEGDDKLRWVQALRGVAVLCVVLTHARYLLQNTDQFPLAQCLLYPGAMGVDLFFIISGFIMVYTTAGATGARAALLFGVKRFARIWPAYAVVTVLYLLLRRGGPEFFTDIDRIGAFIRSLLFIPVDPADPPFFGFAFPLGWTLAFEMYFYLVFGLCMLTGRLRWFTFCAWMLLTLVLLPMGRGGPSLNVRQQLEFSAPYLHLVTNPIVFEFLAGVAIGHLYRCAWFRVRSVQVAWLLVVCGIGFAAWYVFGNIGMFHGPREWGWPLALMVLLLALASKTVVLDPPAPLVWLGTVSYSMYLTHYLGQWLLVGYVSRWGIDTQTWAQVFLTVLCALPLAAVAHWLLEQKLSGAVRRMLTAGLRRVLPAPPQGAER</sequence>
<dbReference type="InterPro" id="IPR002656">
    <property type="entry name" value="Acyl_transf_3_dom"/>
</dbReference>
<dbReference type="EMBL" id="CP038026">
    <property type="protein sequence ID" value="QBQ38589.1"/>
    <property type="molecule type" value="Genomic_DNA"/>
</dbReference>
<keyword evidence="1" id="KW-0472">Membrane</keyword>
<keyword evidence="3" id="KW-0808">Transferase</keyword>